<feature type="compositionally biased region" description="Low complexity" evidence="9">
    <location>
        <begin position="1607"/>
        <end position="1616"/>
    </location>
</feature>
<keyword evidence="4" id="KW-0808">Transferase</keyword>
<accession>U1FYE4</accession>
<dbReference type="Pfam" id="PF05183">
    <property type="entry name" value="RdRP"/>
    <property type="match status" value="1"/>
</dbReference>
<dbReference type="GO" id="GO:0031380">
    <property type="term" value="C:nuclear RNA-directed RNA polymerase complex"/>
    <property type="evidence" value="ECO:0007669"/>
    <property type="project" value="TreeGrafter"/>
</dbReference>
<keyword evidence="5" id="KW-0548">Nucleotidyltransferase</keyword>
<dbReference type="EC" id="2.7.7.48" evidence="2"/>
<dbReference type="GO" id="GO:0003723">
    <property type="term" value="F:RNA binding"/>
    <property type="evidence" value="ECO:0007669"/>
    <property type="project" value="UniProtKB-KW"/>
</dbReference>
<reference evidence="13" key="1">
    <citation type="journal article" date="2014" name="BMC Genomics">
        <title>Genome characteristics reveal the impact of lichenization on lichen-forming fungus Endocarpon pusillum Hedwig (Verrucariales, Ascomycota).</title>
        <authorList>
            <person name="Wang Y.-Y."/>
            <person name="Liu B."/>
            <person name="Zhang X.-Y."/>
            <person name="Zhou Q.-M."/>
            <person name="Zhang T."/>
            <person name="Li H."/>
            <person name="Yu Y.-F."/>
            <person name="Zhang X.-L."/>
            <person name="Hao X.-Y."/>
            <person name="Wang M."/>
            <person name="Wang L."/>
            <person name="Wei J.-C."/>
        </authorList>
    </citation>
    <scope>NUCLEOTIDE SEQUENCE [LARGE SCALE GENOMIC DNA]</scope>
    <source>
        <strain evidence="13">Z07020 / HMAS-L-300199</strain>
    </source>
</reference>
<feature type="compositionally biased region" description="Polar residues" evidence="9">
    <location>
        <begin position="1546"/>
        <end position="1561"/>
    </location>
</feature>
<dbReference type="Proteomes" id="UP000019373">
    <property type="component" value="Unassembled WGS sequence"/>
</dbReference>
<feature type="domain" description="RDRP C-terminal head" evidence="11">
    <location>
        <begin position="1232"/>
        <end position="1359"/>
    </location>
</feature>
<keyword evidence="3" id="KW-0696">RNA-directed RNA polymerase</keyword>
<feature type="compositionally biased region" description="Basic and acidic residues" evidence="9">
    <location>
        <begin position="1588"/>
        <end position="1606"/>
    </location>
</feature>
<evidence type="ECO:0000256" key="4">
    <source>
        <dbReference type="ARBA" id="ARBA00022679"/>
    </source>
</evidence>
<feature type="compositionally biased region" description="Basic and acidic residues" evidence="9">
    <location>
        <begin position="1506"/>
        <end position="1525"/>
    </location>
</feature>
<evidence type="ECO:0000256" key="9">
    <source>
        <dbReference type="SAM" id="MobiDB-lite"/>
    </source>
</evidence>
<organism evidence="12 13">
    <name type="scientific">Endocarpon pusillum (strain Z07020 / HMAS-L-300199)</name>
    <name type="common">Lichen-forming fungus</name>
    <dbReference type="NCBI Taxonomy" id="1263415"/>
    <lineage>
        <taxon>Eukaryota</taxon>
        <taxon>Fungi</taxon>
        <taxon>Dikarya</taxon>
        <taxon>Ascomycota</taxon>
        <taxon>Pezizomycotina</taxon>
        <taxon>Eurotiomycetes</taxon>
        <taxon>Chaetothyriomycetidae</taxon>
        <taxon>Verrucariales</taxon>
        <taxon>Verrucariaceae</taxon>
        <taxon>Endocarpon</taxon>
    </lineage>
</organism>
<dbReference type="OMA" id="AFVMSKP"/>
<dbReference type="PANTHER" id="PTHR23079:SF55">
    <property type="entry name" value="RNA-DIRECTED RNA POLYMERASE"/>
    <property type="match status" value="1"/>
</dbReference>
<evidence type="ECO:0000256" key="8">
    <source>
        <dbReference type="ARBA" id="ARBA00048744"/>
    </source>
</evidence>
<dbReference type="GeneID" id="19240436"/>
<protein>
    <recommendedName>
        <fullName evidence="2">RNA-directed RNA polymerase</fullName>
        <ecNumber evidence="2">2.7.7.48</ecNumber>
    </recommendedName>
</protein>
<dbReference type="EMBL" id="KE721373">
    <property type="protein sequence ID" value="ERF69942.1"/>
    <property type="molecule type" value="Genomic_DNA"/>
</dbReference>
<feature type="domain" description="RDRP core" evidence="10">
    <location>
        <begin position="631"/>
        <end position="1209"/>
    </location>
</feature>
<dbReference type="PANTHER" id="PTHR23079">
    <property type="entry name" value="RNA-DEPENDENT RNA POLYMERASE"/>
    <property type="match status" value="1"/>
</dbReference>
<keyword evidence="6" id="KW-0694">RNA-binding</keyword>
<feature type="compositionally biased region" description="Acidic residues" evidence="9">
    <location>
        <begin position="1854"/>
        <end position="1866"/>
    </location>
</feature>
<evidence type="ECO:0000256" key="1">
    <source>
        <dbReference type="ARBA" id="ARBA00005762"/>
    </source>
</evidence>
<name>U1FYE4_ENDPU</name>
<comment type="catalytic activity">
    <reaction evidence="8">
        <text>RNA(n) + a ribonucleoside 5'-triphosphate = RNA(n+1) + diphosphate</text>
        <dbReference type="Rhea" id="RHEA:21248"/>
        <dbReference type="Rhea" id="RHEA-COMP:14527"/>
        <dbReference type="Rhea" id="RHEA-COMP:17342"/>
        <dbReference type="ChEBI" id="CHEBI:33019"/>
        <dbReference type="ChEBI" id="CHEBI:61557"/>
        <dbReference type="ChEBI" id="CHEBI:140395"/>
        <dbReference type="EC" id="2.7.7.48"/>
    </reaction>
</comment>
<feature type="compositionally biased region" description="Basic and acidic residues" evidence="9">
    <location>
        <begin position="1879"/>
        <end position="1889"/>
    </location>
</feature>
<feature type="region of interest" description="Disordered" evidence="9">
    <location>
        <begin position="1786"/>
        <end position="1889"/>
    </location>
</feature>
<dbReference type="OrthoDB" id="6513042at2759"/>
<feature type="region of interest" description="Disordered" evidence="9">
    <location>
        <begin position="1"/>
        <end position="45"/>
    </location>
</feature>
<feature type="region of interest" description="Disordered" evidence="9">
    <location>
        <begin position="1577"/>
        <end position="1716"/>
    </location>
</feature>
<evidence type="ECO:0000313" key="13">
    <source>
        <dbReference type="Proteomes" id="UP000019373"/>
    </source>
</evidence>
<dbReference type="HOGENOM" id="CLU_001366_0_1_1"/>
<dbReference type="InterPro" id="IPR007855">
    <property type="entry name" value="RDRP"/>
</dbReference>
<evidence type="ECO:0000256" key="3">
    <source>
        <dbReference type="ARBA" id="ARBA00022484"/>
    </source>
</evidence>
<comment type="similarity">
    <text evidence="1">Belongs to the RdRP family.</text>
</comment>
<dbReference type="RefSeq" id="XP_007804442.1">
    <property type="nucleotide sequence ID" value="XM_007806251.1"/>
</dbReference>
<gene>
    <name evidence="12" type="ORF">EPUS_05486</name>
</gene>
<evidence type="ECO:0000256" key="7">
    <source>
        <dbReference type="ARBA" id="ARBA00023158"/>
    </source>
</evidence>
<dbReference type="GO" id="GO:0030422">
    <property type="term" value="P:siRNA processing"/>
    <property type="evidence" value="ECO:0007669"/>
    <property type="project" value="TreeGrafter"/>
</dbReference>
<evidence type="ECO:0000256" key="2">
    <source>
        <dbReference type="ARBA" id="ARBA00012494"/>
    </source>
</evidence>
<feature type="compositionally biased region" description="Basic and acidic residues" evidence="9">
    <location>
        <begin position="1695"/>
        <end position="1716"/>
    </location>
</feature>
<evidence type="ECO:0000259" key="10">
    <source>
        <dbReference type="Pfam" id="PF05183"/>
    </source>
</evidence>
<feature type="region of interest" description="Disordered" evidence="9">
    <location>
        <begin position="1501"/>
        <end position="1563"/>
    </location>
</feature>
<evidence type="ECO:0000256" key="6">
    <source>
        <dbReference type="ARBA" id="ARBA00022884"/>
    </source>
</evidence>
<sequence>MAISNEGSPKLVRGRMTYGSTGRRRHSSKARSSISGASWDQSPLPLSLRGTSFNTTTRIPTAAKVRDHQKVRLNRPHLPPGSSRVILAFNQSSEQVRPFDAFVNVPSPFAKQKEVAKDQGYPSTPELDIEPPFTTTSNGFKTLPSFHYTSTPPSPPPEHTFVNHTDFTPDTTMYSNRRAEGYLDAKTRAINLQHTKPEWTTWDFLDLYLSNLPPGIKTVDIWRNFKREGDVDLIDIFVTRGGQKDTKARLRPPPRRDFFTSSSKYTLNFEGGRTWPIQVQLDRDQRKTFTTTSPVNENVTYPDTTELGAESIDFGVLVAPDTMLVKRTRHSTPRGAVSMVLNLGRREISIRFPSVYADKTREYKFTIPIDQVFDLSQFQEPDDTKTSFILTLRTPPHFYKKLSGGISATHDDAAFTWREDDAWLRQTNVFSSEQEVALLKACSVTLKNHPEGVVNIGRWTTYRITVDDKSVDKEKYRVFRAALRDYNVPIARVGRFLLAQRGEPAWDLLDASLTEHDPTTITSAAQVAFEHSLHSLLNPKMNEIYLPFPVRYQLDVCISNGWINEHNITREFLETLSKTDHERSKHVLECVALNNLRIFDPMDVFQLRVRRLPSMRSRIPENCVLIRSVIITPSTMILTTPYIEMTNRVIRRYKEHADRFLRVRFEDDQFRGYARIGATSQKTMDEVLSKVFRTLTRGIVIGDRHYEFLAFGNSQLREHGAYFFASLPSGPTASHIRAWMGRFHHERIVAKHAARIGQCFSTTRAIRTAGFPPVRQSDLIDDIERNGFNFTDGVGKISRFYAETIAKELGVRGTPPSVYQFRMAGCKGVLAIAPELGATNVKIRKSQFKFETTYSGMEIIRWSEYWVATLNRQLILVLSSLGVPDDIFLLIQDKEIQLMERAMVNDTAAMEALTGHVDPNRMTLTIASLVQAGFRRTNEPFVTSLLALWRAWSIKYLKEKAKLPVREGACILGCTDETGTLRGHFDADQVLEEEAPESRIARLPEVFVQITSPDSGYRRVIEGLCVIARNPSLHPGDMRVVKAIDVPALHHLVDVLVLPQTGDRDISSMCSGGDLDGDDYVVIWDERLLPKIWNAEPMDYTPPPPTPLGRDVTQTDITKFFVKYMKNDFLPKIALSHLAWADFLDEGIRDGKCLELARLHSKAVDYPKSGQPAQMPKALNAKRWPHFMEKKGRNTYKSHKILGQLYDAVDRVAFLPNYDAPFDVRILDASEPSDDIMQDARELKHEYDTSLQRIMAQHDIKTEFEVWSTFVLDHSKASKDYKFHEEIGQLSNSLKEQYYNAVIDKAGGKSWSNLVPWAVAMYRVTKEELEAARLQGKGATMPFISFPWLLRSTLTEIAKGVDSLATKKQDCGGRDLLDNIREPTFNSETQMYDDPYQPGANESEELVLSDPLKEESLVAKEQAPSNDLFVTDSNQDSDIASTAQTDAHHIDNEGFPPGSYVPGLGIPPQPTSEQFHWIEEIINRPRSSDVSPKSILNSFSACGKPASRDDAVGKHEEKFAHHSRTDPPLSLIQHNSMMPPSLRVSDASSPLNTQESVNESTPVRELSKIFKGIKKMVKSNQQNSSSETDARVNIEPNDGKENRDRSASFSISSSTSDDLAGLQVQPGPPVASDLDQSEEYVSKDRSYGSGLDVRNGDRKQPSSSIEGTVLRPGTISEERKHPAQFTWSGLLGKGSLDRKRGEGDGSQEKCRVSPGENKRLVDNLFTKRKNQVGDHPQDVLGSSNSLIEEDAEAHGMETIVQEMVFADPSATGGGKRHTAAKFGLRATDAGNRSLLDDDDSNDAVGGESTRDEAVFMNPLASSGGDPGMSGTPYHGDKRASSYSLLDDGLHRAQDEDDDDDDDDETILMDPLASGGSENDADRLLKLGGL</sequence>
<evidence type="ECO:0000259" key="11">
    <source>
        <dbReference type="Pfam" id="PF26253"/>
    </source>
</evidence>
<proteinExistence type="inferred from homology"/>
<dbReference type="eggNOG" id="KOG0988">
    <property type="taxonomic scope" value="Eukaryota"/>
</dbReference>
<evidence type="ECO:0000313" key="12">
    <source>
        <dbReference type="EMBL" id="ERF69942.1"/>
    </source>
</evidence>
<keyword evidence="7" id="KW-0943">RNA-mediated gene silencing</keyword>
<evidence type="ECO:0000256" key="5">
    <source>
        <dbReference type="ARBA" id="ARBA00022695"/>
    </source>
</evidence>
<dbReference type="GO" id="GO:0003968">
    <property type="term" value="F:RNA-directed RNA polymerase activity"/>
    <property type="evidence" value="ECO:0007669"/>
    <property type="project" value="UniProtKB-KW"/>
</dbReference>
<dbReference type="InterPro" id="IPR058752">
    <property type="entry name" value="RDRP_C_head"/>
</dbReference>
<dbReference type="InterPro" id="IPR057596">
    <property type="entry name" value="RDRP_core"/>
</dbReference>
<keyword evidence="13" id="KW-1185">Reference proteome</keyword>
<feature type="compositionally biased region" description="Polar residues" evidence="9">
    <location>
        <begin position="1578"/>
        <end position="1587"/>
    </location>
</feature>
<dbReference type="Pfam" id="PF26253">
    <property type="entry name" value="RdRP_head"/>
    <property type="match status" value="1"/>
</dbReference>